<name>A0A0G0HXQ4_9BACT</name>
<sequence length="101" mass="11502">MNTARRRIIPLNTVGICEHCNTLLTLLDMQNSEIAKGEWHCPNPNCNGILGSLSFGYEDKKSRQTKWVGTDGQWTSTRPTEYFYLGNWKIVPSILPNLSIF</sequence>
<dbReference type="Proteomes" id="UP000034508">
    <property type="component" value="Unassembled WGS sequence"/>
</dbReference>
<organism evidence="1 2">
    <name type="scientific">Berkelbacteria bacterium GW2011_GWA1_36_9</name>
    <dbReference type="NCBI Taxonomy" id="1618331"/>
    <lineage>
        <taxon>Bacteria</taxon>
        <taxon>Candidatus Berkelbacteria</taxon>
    </lineage>
</organism>
<evidence type="ECO:0000313" key="2">
    <source>
        <dbReference type="Proteomes" id="UP000034508"/>
    </source>
</evidence>
<accession>A0A0G0HXQ4</accession>
<dbReference type="EMBL" id="LBSM01000026">
    <property type="protein sequence ID" value="KKQ16834.1"/>
    <property type="molecule type" value="Genomic_DNA"/>
</dbReference>
<evidence type="ECO:0000313" key="1">
    <source>
        <dbReference type="EMBL" id="KKQ16834.1"/>
    </source>
</evidence>
<comment type="caution">
    <text evidence="1">The sequence shown here is derived from an EMBL/GenBank/DDBJ whole genome shotgun (WGS) entry which is preliminary data.</text>
</comment>
<proteinExistence type="predicted"/>
<dbReference type="AlphaFoldDB" id="A0A0G0HXQ4"/>
<gene>
    <name evidence="1" type="ORF">US31_C0026G0008</name>
</gene>
<protein>
    <submittedName>
        <fullName evidence="1">Uncharacterized protein</fullName>
    </submittedName>
</protein>
<reference evidence="1 2" key="1">
    <citation type="journal article" date="2015" name="Nature">
        <title>rRNA introns, odd ribosomes, and small enigmatic genomes across a large radiation of phyla.</title>
        <authorList>
            <person name="Brown C.T."/>
            <person name="Hug L.A."/>
            <person name="Thomas B.C."/>
            <person name="Sharon I."/>
            <person name="Castelle C.J."/>
            <person name="Singh A."/>
            <person name="Wilkins M.J."/>
            <person name="Williams K.H."/>
            <person name="Banfield J.F."/>
        </authorList>
    </citation>
    <scope>NUCLEOTIDE SEQUENCE [LARGE SCALE GENOMIC DNA]</scope>
</reference>